<sequence length="263" mass="30112">MSSWCGIHDRPRKFKKYSPIICYNTLPAAKVSKSLYDEKRYKALMGEYVIDLIVPKREARTWKLKKDDLCRITVTEGSQVGDLNFWNLNDTTERFYSGKTRQIHSAHLTIYDRLWSCFPYLRPMATVVADSLKNYGIDEDGASVHDVIGTRCDDYTYQLITGKHRVGSCHSNIRESIKEYGLEESDVHDVWNIFMCTGFTKDTHQYFCKPSPAIKGDYIEFIADIDLLVCLSACPQGDVSTPVGEEVPIELCHPLGVTVYRKK</sequence>
<dbReference type="PANTHER" id="PTHR31527">
    <property type="entry name" value="RE64534P"/>
    <property type="match status" value="1"/>
</dbReference>
<protein>
    <recommendedName>
        <fullName evidence="1">DUF1989 domain-containing protein</fullName>
    </recommendedName>
</protein>
<dbReference type="Pfam" id="PF09347">
    <property type="entry name" value="DUF1989"/>
    <property type="match status" value="1"/>
</dbReference>
<dbReference type="AlphaFoldDB" id="A0A6M2DFA6"/>
<name>A0A6M2DFA6_XENCH</name>
<evidence type="ECO:0000259" key="1">
    <source>
        <dbReference type="Pfam" id="PF09347"/>
    </source>
</evidence>
<reference evidence="2" key="1">
    <citation type="submission" date="2020-03" db="EMBL/GenBank/DDBJ databases">
        <title>Transcriptomic Profiling of the Digestive Tract of the Rat Flea, Xenopsylla cheopis, Following Blood Feeding and Infection with Yersinia pestis.</title>
        <authorList>
            <person name="Bland D.M."/>
            <person name="Martens C.A."/>
            <person name="Virtaneva K."/>
            <person name="Kanakabandi K."/>
            <person name="Long D."/>
            <person name="Rosenke R."/>
            <person name="Saturday G.A."/>
            <person name="Hoyt F.H."/>
            <person name="Bruno D.P."/>
            <person name="Ribeiro J.M.C."/>
            <person name="Hinnebusch J."/>
        </authorList>
    </citation>
    <scope>NUCLEOTIDE SEQUENCE</scope>
</reference>
<dbReference type="EMBL" id="GIIL01001176">
    <property type="protein sequence ID" value="NOV44902.1"/>
    <property type="molecule type" value="Transcribed_RNA"/>
</dbReference>
<evidence type="ECO:0000313" key="2">
    <source>
        <dbReference type="EMBL" id="NOV44902.1"/>
    </source>
</evidence>
<dbReference type="InterPro" id="IPR018959">
    <property type="entry name" value="DUF1989"/>
</dbReference>
<dbReference type="PANTHER" id="PTHR31527:SF0">
    <property type="entry name" value="RE64534P"/>
    <property type="match status" value="1"/>
</dbReference>
<accession>A0A6M2DFA6</accession>
<feature type="domain" description="DUF1989" evidence="1">
    <location>
        <begin position="53"/>
        <end position="228"/>
    </location>
</feature>
<organism evidence="2">
    <name type="scientific">Xenopsylla cheopis</name>
    <name type="common">Oriental rat flea</name>
    <name type="synonym">Pulex cheopis</name>
    <dbReference type="NCBI Taxonomy" id="163159"/>
    <lineage>
        <taxon>Eukaryota</taxon>
        <taxon>Metazoa</taxon>
        <taxon>Ecdysozoa</taxon>
        <taxon>Arthropoda</taxon>
        <taxon>Hexapoda</taxon>
        <taxon>Insecta</taxon>
        <taxon>Pterygota</taxon>
        <taxon>Neoptera</taxon>
        <taxon>Endopterygota</taxon>
        <taxon>Siphonaptera</taxon>
        <taxon>Pulicidae</taxon>
        <taxon>Xenopsyllinae</taxon>
        <taxon>Xenopsylla</taxon>
    </lineage>
</organism>
<proteinExistence type="predicted"/>